<dbReference type="EMBL" id="MU277199">
    <property type="protein sequence ID" value="KAI0064241.1"/>
    <property type="molecule type" value="Genomic_DNA"/>
</dbReference>
<evidence type="ECO:0000313" key="1">
    <source>
        <dbReference type="EMBL" id="KAI0064241.1"/>
    </source>
</evidence>
<protein>
    <submittedName>
        <fullName evidence="1">Uncharacterized protein</fullName>
    </submittedName>
</protein>
<proteinExistence type="predicted"/>
<reference evidence="1" key="2">
    <citation type="journal article" date="2022" name="New Phytol.">
        <title>Evolutionary transition to the ectomycorrhizal habit in the genomes of a hyperdiverse lineage of mushroom-forming fungi.</title>
        <authorList>
            <person name="Looney B."/>
            <person name="Miyauchi S."/>
            <person name="Morin E."/>
            <person name="Drula E."/>
            <person name="Courty P.E."/>
            <person name="Kohler A."/>
            <person name="Kuo A."/>
            <person name="LaButti K."/>
            <person name="Pangilinan J."/>
            <person name="Lipzen A."/>
            <person name="Riley R."/>
            <person name="Andreopoulos W."/>
            <person name="He G."/>
            <person name="Johnson J."/>
            <person name="Nolan M."/>
            <person name="Tritt A."/>
            <person name="Barry K.W."/>
            <person name="Grigoriev I.V."/>
            <person name="Nagy L.G."/>
            <person name="Hibbett D."/>
            <person name="Henrissat B."/>
            <person name="Matheny P.B."/>
            <person name="Labbe J."/>
            <person name="Martin F.M."/>
        </authorList>
    </citation>
    <scope>NUCLEOTIDE SEQUENCE</scope>
    <source>
        <strain evidence="1">HHB10654</strain>
    </source>
</reference>
<dbReference type="Proteomes" id="UP000814140">
    <property type="component" value="Unassembled WGS sequence"/>
</dbReference>
<name>A0ACB8T7X6_9AGAM</name>
<gene>
    <name evidence="1" type="ORF">BV25DRAFT_1990015</name>
</gene>
<comment type="caution">
    <text evidence="1">The sequence shown here is derived from an EMBL/GenBank/DDBJ whole genome shotgun (WGS) entry which is preliminary data.</text>
</comment>
<keyword evidence="2" id="KW-1185">Reference proteome</keyword>
<sequence>MHHEDDLTKGHPETNLVDVDPPSTSTAPAIPDPLDWDALRRRSLQPGGFGTERQSIWPRLLHVDPATLVAAQSSVPSADSEETPHEDERQIRLDTDRSFVLYPVDEKSVNREQRQQELNTLIVQIFRRHPGLSYFQAHPTYAALLEEQSPLPYSALSHLLTLFAHDVPTLPLIQHLFDFLLARHPIAVVYVAAAVTLARKDEVELLEKEGEEGMIHSILTGLPDLVDGVGDEENEEHNQEETISGILVGLDDQPPEAAPAVKMEDSKPSVEVDTEEAKVELKQEFDASPEISVKQEPEDIPSIVEKSDVPVEEFAGVSVNSEVELATSLDQFAAPVDPPSYDSPPSTPSPPEFGEPPVPPTLLKQSRSVSPELSPTRPQRPTRSLPALLEHADTLLSLYPPSHPALELEHIMGPASAMRTWSENPAQLPPDDAAEAFVVLGRDIVLPWVPEPEPDSNEEEEMSTEKSWFGRRKKGKKPERRRRKLQKRHRPVFGALVERRTMLAGAALVMGVAMAVSIYGLHGRGGGVGGMDPDWRRTGRVLGGLVGIGERVWAAIGGTEGMTGF</sequence>
<evidence type="ECO:0000313" key="2">
    <source>
        <dbReference type="Proteomes" id="UP000814140"/>
    </source>
</evidence>
<reference evidence="1" key="1">
    <citation type="submission" date="2021-03" db="EMBL/GenBank/DDBJ databases">
        <authorList>
            <consortium name="DOE Joint Genome Institute"/>
            <person name="Ahrendt S."/>
            <person name="Looney B.P."/>
            <person name="Miyauchi S."/>
            <person name="Morin E."/>
            <person name="Drula E."/>
            <person name="Courty P.E."/>
            <person name="Chicoki N."/>
            <person name="Fauchery L."/>
            <person name="Kohler A."/>
            <person name="Kuo A."/>
            <person name="Labutti K."/>
            <person name="Pangilinan J."/>
            <person name="Lipzen A."/>
            <person name="Riley R."/>
            <person name="Andreopoulos W."/>
            <person name="He G."/>
            <person name="Johnson J."/>
            <person name="Barry K.W."/>
            <person name="Grigoriev I.V."/>
            <person name="Nagy L."/>
            <person name="Hibbett D."/>
            <person name="Henrissat B."/>
            <person name="Matheny P.B."/>
            <person name="Labbe J."/>
            <person name="Martin F."/>
        </authorList>
    </citation>
    <scope>NUCLEOTIDE SEQUENCE</scope>
    <source>
        <strain evidence="1">HHB10654</strain>
    </source>
</reference>
<accession>A0ACB8T7X6</accession>
<organism evidence="1 2">
    <name type="scientific">Artomyces pyxidatus</name>
    <dbReference type="NCBI Taxonomy" id="48021"/>
    <lineage>
        <taxon>Eukaryota</taxon>
        <taxon>Fungi</taxon>
        <taxon>Dikarya</taxon>
        <taxon>Basidiomycota</taxon>
        <taxon>Agaricomycotina</taxon>
        <taxon>Agaricomycetes</taxon>
        <taxon>Russulales</taxon>
        <taxon>Auriscalpiaceae</taxon>
        <taxon>Artomyces</taxon>
    </lineage>
</organism>